<dbReference type="Proteomes" id="UP000318582">
    <property type="component" value="Unassembled WGS sequence"/>
</dbReference>
<keyword evidence="3 6" id="KW-1133">Transmembrane helix</keyword>
<dbReference type="STRING" id="109895.A0A507EAJ8"/>
<evidence type="ECO:0000313" key="8">
    <source>
        <dbReference type="EMBL" id="TPX60407.1"/>
    </source>
</evidence>
<evidence type="ECO:0000313" key="9">
    <source>
        <dbReference type="Proteomes" id="UP000318582"/>
    </source>
</evidence>
<comment type="subcellular location">
    <subcellularLocation>
        <location evidence="1">Membrane</location>
        <topology evidence="1">Multi-pass membrane protein</topology>
    </subcellularLocation>
</comment>
<sequence>MAQYTAIIRSAPSTPPPPGADQNHSDTRHLPHYHKEGPAAMVHRTPVFRFALLTVGIVGMFLLLDGSQWAFSQFVSLPPYFRFLLLVNLGVWCWATNVHGLSVSGIDVARLMDDGTGNTHQHRRVGGGVDEETDDDDGDDKPSSGMDKFYIPIYGVAAGLTGVTIVSMLVFLKFAEKWGEERAEFVPALTYLLLVVLVCWPYKGFFAQERSAFRRSLKRTVVDGFGSAVPFCDVILADILTSFAKIMGDLQIVFADFVTNESISSTTVTSVLAAPNIAASRMTFQAFDFVSPLLICLPYLFRLRQCIAEYTQTPKPAVRRRHLANSLKYLSALPVVMSGFTINWMEARYHRRYGGGLLEGGKEDQEHSRVLESTRHGLNAAIGYWYGPVLS</sequence>
<dbReference type="AlphaFoldDB" id="A0A507EAJ8"/>
<organism evidence="8 9">
    <name type="scientific">Powellomyces hirtus</name>
    <dbReference type="NCBI Taxonomy" id="109895"/>
    <lineage>
        <taxon>Eukaryota</taxon>
        <taxon>Fungi</taxon>
        <taxon>Fungi incertae sedis</taxon>
        <taxon>Chytridiomycota</taxon>
        <taxon>Chytridiomycota incertae sedis</taxon>
        <taxon>Chytridiomycetes</taxon>
        <taxon>Spizellomycetales</taxon>
        <taxon>Powellomycetaceae</taxon>
        <taxon>Powellomyces</taxon>
    </lineage>
</organism>
<evidence type="ECO:0000256" key="1">
    <source>
        <dbReference type="ARBA" id="ARBA00004141"/>
    </source>
</evidence>
<gene>
    <name evidence="8" type="ORF">PhCBS80983_g01788</name>
</gene>
<reference evidence="8 9" key="1">
    <citation type="journal article" date="2019" name="Sci. Rep.">
        <title>Comparative genomics of chytrid fungi reveal insights into the obligate biotrophic and pathogenic lifestyle of Synchytrium endobioticum.</title>
        <authorList>
            <person name="van de Vossenberg B.T.L.H."/>
            <person name="Warris S."/>
            <person name="Nguyen H.D.T."/>
            <person name="van Gent-Pelzer M.P.E."/>
            <person name="Joly D.L."/>
            <person name="van de Geest H.C."/>
            <person name="Bonants P.J.M."/>
            <person name="Smith D.S."/>
            <person name="Levesque C.A."/>
            <person name="van der Lee T.A.J."/>
        </authorList>
    </citation>
    <scope>NUCLEOTIDE SEQUENCE [LARGE SCALE GENOMIC DNA]</scope>
    <source>
        <strain evidence="8 9">CBS 809.83</strain>
    </source>
</reference>
<proteinExistence type="predicted"/>
<feature type="compositionally biased region" description="Basic and acidic residues" evidence="5">
    <location>
        <begin position="23"/>
        <end position="32"/>
    </location>
</feature>
<dbReference type="GO" id="GO:0016020">
    <property type="term" value="C:membrane"/>
    <property type="evidence" value="ECO:0007669"/>
    <property type="project" value="UniProtKB-SubCell"/>
</dbReference>
<name>A0A507EAJ8_9FUNG</name>
<evidence type="ECO:0000256" key="4">
    <source>
        <dbReference type="ARBA" id="ARBA00023136"/>
    </source>
</evidence>
<dbReference type="PANTHER" id="PTHR10783:SF46">
    <property type="entry name" value="PROTEIN ERD1 HOMOLOG 2"/>
    <property type="match status" value="1"/>
</dbReference>
<protein>
    <recommendedName>
        <fullName evidence="7">EXS domain-containing protein</fullName>
    </recommendedName>
</protein>
<feature type="domain" description="EXS" evidence="7">
    <location>
        <begin position="77"/>
        <end position="342"/>
    </location>
</feature>
<dbReference type="EMBL" id="QEAQ01000015">
    <property type="protein sequence ID" value="TPX60407.1"/>
    <property type="molecule type" value="Genomic_DNA"/>
</dbReference>
<keyword evidence="4 6" id="KW-0472">Membrane</keyword>
<keyword evidence="9" id="KW-1185">Reference proteome</keyword>
<evidence type="ECO:0000256" key="2">
    <source>
        <dbReference type="ARBA" id="ARBA00022692"/>
    </source>
</evidence>
<evidence type="ECO:0000256" key="6">
    <source>
        <dbReference type="SAM" id="Phobius"/>
    </source>
</evidence>
<feature type="transmembrane region" description="Helical" evidence="6">
    <location>
        <begin position="151"/>
        <end position="174"/>
    </location>
</feature>
<feature type="region of interest" description="Disordered" evidence="5">
    <location>
        <begin position="9"/>
        <end position="32"/>
    </location>
</feature>
<evidence type="ECO:0000256" key="5">
    <source>
        <dbReference type="SAM" id="MobiDB-lite"/>
    </source>
</evidence>
<dbReference type="InterPro" id="IPR004342">
    <property type="entry name" value="EXS_C"/>
</dbReference>
<dbReference type="Pfam" id="PF03124">
    <property type="entry name" value="EXS"/>
    <property type="match status" value="1"/>
</dbReference>
<dbReference type="GO" id="GO:0005737">
    <property type="term" value="C:cytoplasm"/>
    <property type="evidence" value="ECO:0007669"/>
    <property type="project" value="TreeGrafter"/>
</dbReference>
<accession>A0A507EAJ8</accession>
<keyword evidence="2 6" id="KW-0812">Transmembrane</keyword>
<comment type="caution">
    <text evidence="8">The sequence shown here is derived from an EMBL/GenBank/DDBJ whole genome shotgun (WGS) entry which is preliminary data.</text>
</comment>
<evidence type="ECO:0000259" key="7">
    <source>
        <dbReference type="Pfam" id="PF03124"/>
    </source>
</evidence>
<feature type="compositionally biased region" description="Acidic residues" evidence="5">
    <location>
        <begin position="129"/>
        <end position="139"/>
    </location>
</feature>
<feature type="region of interest" description="Disordered" evidence="5">
    <location>
        <begin position="117"/>
        <end position="141"/>
    </location>
</feature>
<feature type="transmembrane region" description="Helical" evidence="6">
    <location>
        <begin position="50"/>
        <end position="71"/>
    </location>
</feature>
<evidence type="ECO:0000256" key="3">
    <source>
        <dbReference type="ARBA" id="ARBA00022989"/>
    </source>
</evidence>
<dbReference type="PANTHER" id="PTHR10783">
    <property type="entry name" value="XENOTROPIC AND POLYTROPIC RETROVIRUS RECEPTOR 1-RELATED"/>
    <property type="match status" value="1"/>
</dbReference>
<feature type="transmembrane region" description="Helical" evidence="6">
    <location>
        <begin position="186"/>
        <end position="206"/>
    </location>
</feature>